<dbReference type="EMBL" id="VULU01000006">
    <property type="protein sequence ID" value="MSS47679.1"/>
    <property type="molecule type" value="Genomic_DNA"/>
</dbReference>
<evidence type="ECO:0008006" key="6">
    <source>
        <dbReference type="Google" id="ProtNLM"/>
    </source>
</evidence>
<reference evidence="3 4" key="1">
    <citation type="submission" date="2018-08" db="EMBL/GenBank/DDBJ databases">
        <title>A genome reference for cultivated species of the human gut microbiota.</title>
        <authorList>
            <person name="Zou Y."/>
            <person name="Xue W."/>
            <person name="Luo G."/>
        </authorList>
    </citation>
    <scope>NUCLEOTIDE SEQUENCE [LARGE SCALE GENOMIC DNA]</scope>
    <source>
        <strain evidence="3 4">AF18-14</strain>
    </source>
</reference>
<evidence type="ECO:0000256" key="1">
    <source>
        <dbReference type="SAM" id="Phobius"/>
    </source>
</evidence>
<comment type="caution">
    <text evidence="3">The sequence shown here is derived from an EMBL/GenBank/DDBJ whole genome shotgun (WGS) entry which is preliminary data.</text>
</comment>
<feature type="transmembrane region" description="Helical" evidence="1">
    <location>
        <begin position="38"/>
        <end position="63"/>
    </location>
</feature>
<feature type="transmembrane region" description="Helical" evidence="1">
    <location>
        <begin position="148"/>
        <end position="168"/>
    </location>
</feature>
<evidence type="ECO:0000313" key="2">
    <source>
        <dbReference type="EMBL" id="MSS47679.1"/>
    </source>
</evidence>
<sequence length="266" mass="31852">MANIRDLIFYIPFSYTLSTRVKTVGGCIRLFSKYVLPVVFIAFCRNGFTIDLLLMVVGLLFVYDLYEIGYIQNDTETIKRELKPTLRLSDSALVFYGKHRFSVYSCRFVIALLLSYLIFLLGGHWQALTFGFLLVPSYLLYNTIRNKYSYWIYMWLMMVRYICLAWIGCASLSLIDMLYITLMHPMPTMIVRFSVKRFGYYSHFVHKYLINDMKYLNVYRFKYFLILDMLCLVWYWIDKATWFYIVVTTWYLLISLATIKREKFES</sequence>
<keyword evidence="1" id="KW-0812">Transmembrane</keyword>
<reference evidence="2 5" key="2">
    <citation type="submission" date="2019-09" db="EMBL/GenBank/DDBJ databases">
        <title>In-depth cultivation of the pig gut microbiome towards novel bacterial diversity and tailored functional studies.</title>
        <authorList>
            <person name="Wylensek D."/>
            <person name="Hitch T.C.A."/>
            <person name="Clavel T."/>
        </authorList>
    </citation>
    <scope>NUCLEOTIDE SEQUENCE [LARGE SCALE GENOMIC DNA]</scope>
    <source>
        <strain evidence="2 5">WCA-389-WT-3C</strain>
    </source>
</reference>
<keyword evidence="1" id="KW-1133">Transmembrane helix</keyword>
<evidence type="ECO:0000313" key="3">
    <source>
        <dbReference type="EMBL" id="RGT94155.1"/>
    </source>
</evidence>
<dbReference type="EMBL" id="QRXI01000010">
    <property type="protein sequence ID" value="RGT94155.1"/>
    <property type="molecule type" value="Genomic_DNA"/>
</dbReference>
<gene>
    <name evidence="3" type="ORF">DWX04_10030</name>
    <name evidence="2" type="ORF">FYJ30_04935</name>
</gene>
<dbReference type="Proteomes" id="UP000460950">
    <property type="component" value="Unassembled WGS sequence"/>
</dbReference>
<feature type="transmembrane region" description="Helical" evidence="1">
    <location>
        <begin position="101"/>
        <end position="119"/>
    </location>
</feature>
<feature type="transmembrane region" description="Helical" evidence="1">
    <location>
        <begin position="216"/>
        <end position="236"/>
    </location>
</feature>
<proteinExistence type="predicted"/>
<organism evidence="3 4">
    <name type="scientific">Phocaeicola vulgatus</name>
    <name type="common">Bacteroides vulgatus</name>
    <dbReference type="NCBI Taxonomy" id="821"/>
    <lineage>
        <taxon>Bacteria</taxon>
        <taxon>Pseudomonadati</taxon>
        <taxon>Bacteroidota</taxon>
        <taxon>Bacteroidia</taxon>
        <taxon>Bacteroidales</taxon>
        <taxon>Bacteroidaceae</taxon>
        <taxon>Phocaeicola</taxon>
    </lineage>
</organism>
<protein>
    <recommendedName>
        <fullName evidence="6">WbuO protein</fullName>
    </recommendedName>
</protein>
<accession>A0A412QT36</accession>
<keyword evidence="1" id="KW-0472">Membrane</keyword>
<dbReference type="Proteomes" id="UP000283833">
    <property type="component" value="Unassembled WGS sequence"/>
</dbReference>
<evidence type="ECO:0000313" key="5">
    <source>
        <dbReference type="Proteomes" id="UP000460950"/>
    </source>
</evidence>
<feature type="transmembrane region" description="Helical" evidence="1">
    <location>
        <begin position="242"/>
        <end position="259"/>
    </location>
</feature>
<name>A0A412QT36_PHOVU</name>
<evidence type="ECO:0000313" key="4">
    <source>
        <dbReference type="Proteomes" id="UP000283833"/>
    </source>
</evidence>
<dbReference type="RefSeq" id="WP_016270431.1">
    <property type="nucleotide sequence ID" value="NZ_JADPFR010000393.1"/>
</dbReference>
<dbReference type="AlphaFoldDB" id="A0A412QT36"/>